<dbReference type="EMBL" id="BGPR01010498">
    <property type="protein sequence ID" value="GBN46485.1"/>
    <property type="molecule type" value="Genomic_DNA"/>
</dbReference>
<keyword evidence="11 15" id="KW-0863">Zinc-finger</keyword>
<evidence type="ECO:0000256" key="4">
    <source>
        <dbReference type="ARBA" id="ARBA00007997"/>
    </source>
</evidence>
<dbReference type="UniPathway" id="UPA00143"/>
<reference evidence="19 20" key="1">
    <citation type="journal article" date="2019" name="Sci. Rep.">
        <title>Orb-weaving spider Araneus ventricosus genome elucidates the spidroin gene catalogue.</title>
        <authorList>
            <person name="Kono N."/>
            <person name="Nakamura H."/>
            <person name="Ohtoshi R."/>
            <person name="Moran D.A.P."/>
            <person name="Shinohara A."/>
            <person name="Yoshida Y."/>
            <person name="Fujiwara M."/>
            <person name="Mori M."/>
            <person name="Tomita M."/>
            <person name="Arakawa K."/>
        </authorList>
    </citation>
    <scope>NUCLEOTIDE SEQUENCE [LARGE SCALE GENOMIC DNA]</scope>
</reference>
<dbReference type="InterPro" id="IPR011016">
    <property type="entry name" value="Znf_RING-CH"/>
</dbReference>
<dbReference type="GO" id="GO:0016567">
    <property type="term" value="P:protein ubiquitination"/>
    <property type="evidence" value="ECO:0007669"/>
    <property type="project" value="UniProtKB-UniPathway"/>
</dbReference>
<dbReference type="OrthoDB" id="6436150at2759"/>
<comment type="pathway">
    <text evidence="3 16">Protein modification; protein ubiquitination.</text>
</comment>
<dbReference type="InterPro" id="IPR054478">
    <property type="entry name" value="LTN1_UBC"/>
</dbReference>
<dbReference type="Pfam" id="PF22999">
    <property type="entry name" value="LTN1_E3_ligase_6th"/>
    <property type="match status" value="1"/>
</dbReference>
<evidence type="ECO:0000256" key="13">
    <source>
        <dbReference type="ARBA" id="ARBA00022833"/>
    </source>
</evidence>
<protein>
    <recommendedName>
        <fullName evidence="6 16">E3 ubiquitin-protein ligase listerin</fullName>
        <ecNumber evidence="5 16">2.3.2.27</ecNumber>
    </recommendedName>
    <alternativeName>
        <fullName evidence="14 16">RING-type E3 ubiquitin transferase listerin</fullName>
    </alternativeName>
</protein>
<dbReference type="GO" id="GO:1990116">
    <property type="term" value="P:ribosome-associated ubiquitin-dependent protein catabolic process"/>
    <property type="evidence" value="ECO:0007669"/>
    <property type="project" value="UniProtKB-UniRule"/>
</dbReference>
<dbReference type="FunFam" id="3.30.40.10:FF:000038">
    <property type="entry name" value="E3 ubiquitin-protein ligase listerin"/>
    <property type="match status" value="1"/>
</dbReference>
<keyword evidence="20" id="KW-1185">Reference proteome</keyword>
<dbReference type="GO" id="GO:0061630">
    <property type="term" value="F:ubiquitin protein ligase activity"/>
    <property type="evidence" value="ECO:0007669"/>
    <property type="project" value="UniProtKB-UniRule"/>
</dbReference>
<evidence type="ECO:0000256" key="6">
    <source>
        <dbReference type="ARBA" id="ARBA00017157"/>
    </source>
</evidence>
<evidence type="ECO:0000256" key="2">
    <source>
        <dbReference type="ARBA" id="ARBA00004514"/>
    </source>
</evidence>
<keyword evidence="9 16" id="KW-0479">Metal-binding</keyword>
<dbReference type="Pfam" id="PF13639">
    <property type="entry name" value="zf-RING_2"/>
    <property type="match status" value="1"/>
</dbReference>
<evidence type="ECO:0000256" key="15">
    <source>
        <dbReference type="PROSITE-ProRule" id="PRU00175"/>
    </source>
</evidence>
<evidence type="ECO:0000256" key="5">
    <source>
        <dbReference type="ARBA" id="ARBA00012483"/>
    </source>
</evidence>
<dbReference type="PANTHER" id="PTHR12389:SF0">
    <property type="entry name" value="E3 UBIQUITIN-PROTEIN LIGASE LISTERIN"/>
    <property type="match status" value="1"/>
</dbReference>
<evidence type="ECO:0000256" key="10">
    <source>
        <dbReference type="ARBA" id="ARBA00022737"/>
    </source>
</evidence>
<evidence type="ECO:0000259" key="18">
    <source>
        <dbReference type="PROSITE" id="PS50089"/>
    </source>
</evidence>
<dbReference type="GO" id="GO:1990112">
    <property type="term" value="C:RQC complex"/>
    <property type="evidence" value="ECO:0007669"/>
    <property type="project" value="UniProtKB-UniRule"/>
</dbReference>
<name>A0A4Y2P3M0_ARAVE</name>
<evidence type="ECO:0000256" key="3">
    <source>
        <dbReference type="ARBA" id="ARBA00004906"/>
    </source>
</evidence>
<dbReference type="InterPro" id="IPR054477">
    <property type="entry name" value="LTN1_E3_ligase_6th"/>
</dbReference>
<feature type="domain" description="RING-type" evidence="18">
    <location>
        <begin position="318"/>
        <end position="365"/>
    </location>
</feature>
<feature type="region of interest" description="Disordered" evidence="17">
    <location>
        <begin position="1"/>
        <end position="25"/>
    </location>
</feature>
<accession>A0A4Y2P3M0</accession>
<dbReference type="InterPro" id="IPR019786">
    <property type="entry name" value="Zinc_finger_PHD-type_CS"/>
</dbReference>
<dbReference type="SUPFAM" id="SSF57850">
    <property type="entry name" value="RING/U-box"/>
    <property type="match status" value="1"/>
</dbReference>
<dbReference type="InterPro" id="IPR001841">
    <property type="entry name" value="Znf_RING"/>
</dbReference>
<dbReference type="Pfam" id="PF23009">
    <property type="entry name" value="UBC_like"/>
    <property type="match status" value="1"/>
</dbReference>
<gene>
    <name evidence="19" type="primary">ltn1</name>
    <name evidence="19" type="ORF">AVEN_107618_1</name>
</gene>
<dbReference type="GO" id="GO:0043023">
    <property type="term" value="F:ribosomal large subunit binding"/>
    <property type="evidence" value="ECO:0007669"/>
    <property type="project" value="TreeGrafter"/>
</dbReference>
<comment type="similarity">
    <text evidence="4 16">Belongs to the LTN1 family.</text>
</comment>
<evidence type="ECO:0000256" key="16">
    <source>
        <dbReference type="RuleBase" id="RU367090"/>
    </source>
</evidence>
<dbReference type="PROSITE" id="PS50089">
    <property type="entry name" value="ZF_RING_2"/>
    <property type="match status" value="1"/>
</dbReference>
<dbReference type="PANTHER" id="PTHR12389">
    <property type="entry name" value="ZINC FINGER PROTEIN 294"/>
    <property type="match status" value="1"/>
</dbReference>
<evidence type="ECO:0000256" key="7">
    <source>
        <dbReference type="ARBA" id="ARBA00022490"/>
    </source>
</evidence>
<dbReference type="PROSITE" id="PS01359">
    <property type="entry name" value="ZF_PHD_1"/>
    <property type="match status" value="1"/>
</dbReference>
<comment type="subcellular location">
    <subcellularLocation>
        <location evidence="2">Cytoplasm</location>
        <location evidence="2">Cytosol</location>
    </subcellularLocation>
</comment>
<keyword evidence="13 16" id="KW-0862">Zinc</keyword>
<comment type="caution">
    <text evidence="19">The sequence shown here is derived from an EMBL/GenBank/DDBJ whole genome shotgun (WGS) entry which is preliminary data.</text>
</comment>
<sequence length="370" mass="42436">MPVIPQISSERDISKEKHEDETEGEDGEIIRIPLILQPLHKMLKYLTDLVQSMLLDVKIGDLCTVVPHTDSYIFAMGYLLAWIELLEFISSSPSQIRLGYETHLEEMELLSSMFSNVFSFMPENPILCLKKGFKLESPKKEDLKLLFIKPPQLNSVPPSSEEIQSIACYVFATALRTVPASIRQWWNNLDRKSADIVNAVTSKYVSALLCTAEIQAVHENEKQFENLMVQARPGSREVIATYTIDDCAIELCVQLPTNYPLGPISAERRGKVVIGQQEWRHWLMQLTTVLTYQNGSILDGLTIWKRNLDKKFEGVEECMICYYILHSSTLKLPKLSCHVCRKKFHSACLYKWFRTSNNFTCPLCRNEFAM</sequence>
<dbReference type="GO" id="GO:0072344">
    <property type="term" value="P:rescue of stalled ribosome"/>
    <property type="evidence" value="ECO:0007669"/>
    <property type="project" value="UniProtKB-UniRule"/>
</dbReference>
<dbReference type="GO" id="GO:0008270">
    <property type="term" value="F:zinc ion binding"/>
    <property type="evidence" value="ECO:0007669"/>
    <property type="project" value="UniProtKB-KW"/>
</dbReference>
<evidence type="ECO:0000313" key="20">
    <source>
        <dbReference type="Proteomes" id="UP000499080"/>
    </source>
</evidence>
<keyword evidence="8 16" id="KW-0808">Transferase</keyword>
<comment type="subunit">
    <text evidence="16">Component of the ribosome quality control complex (RQC).</text>
</comment>
<dbReference type="InterPro" id="IPR039795">
    <property type="entry name" value="LTN1/Rkr1"/>
</dbReference>
<dbReference type="SMART" id="SM00744">
    <property type="entry name" value="RINGv"/>
    <property type="match status" value="1"/>
</dbReference>
<dbReference type="Proteomes" id="UP000499080">
    <property type="component" value="Unassembled WGS sequence"/>
</dbReference>
<dbReference type="InterPro" id="IPR039804">
    <property type="entry name" value="RING-CH-C4HC3_LTN1"/>
</dbReference>
<keyword evidence="7" id="KW-0963">Cytoplasm</keyword>
<proteinExistence type="inferred from homology"/>
<evidence type="ECO:0000256" key="11">
    <source>
        <dbReference type="ARBA" id="ARBA00022771"/>
    </source>
</evidence>
<feature type="compositionally biased region" description="Basic and acidic residues" evidence="17">
    <location>
        <begin position="9"/>
        <end position="20"/>
    </location>
</feature>
<organism evidence="19 20">
    <name type="scientific">Araneus ventricosus</name>
    <name type="common">Orbweaver spider</name>
    <name type="synonym">Epeira ventricosa</name>
    <dbReference type="NCBI Taxonomy" id="182803"/>
    <lineage>
        <taxon>Eukaryota</taxon>
        <taxon>Metazoa</taxon>
        <taxon>Ecdysozoa</taxon>
        <taxon>Arthropoda</taxon>
        <taxon>Chelicerata</taxon>
        <taxon>Arachnida</taxon>
        <taxon>Araneae</taxon>
        <taxon>Araneomorphae</taxon>
        <taxon>Entelegynae</taxon>
        <taxon>Araneoidea</taxon>
        <taxon>Araneidae</taxon>
        <taxon>Araneus</taxon>
    </lineage>
</organism>
<dbReference type="CDD" id="cd16491">
    <property type="entry name" value="RING-CH-C4HC3_LTN1"/>
    <property type="match status" value="1"/>
</dbReference>
<dbReference type="Gene3D" id="3.30.40.10">
    <property type="entry name" value="Zinc/RING finger domain, C3HC4 (zinc finger)"/>
    <property type="match status" value="1"/>
</dbReference>
<evidence type="ECO:0000256" key="9">
    <source>
        <dbReference type="ARBA" id="ARBA00022723"/>
    </source>
</evidence>
<keyword evidence="12 16" id="KW-0833">Ubl conjugation pathway</keyword>
<evidence type="ECO:0000256" key="17">
    <source>
        <dbReference type="SAM" id="MobiDB-lite"/>
    </source>
</evidence>
<comment type="function">
    <text evidence="16">E3 ubiquitin-protein ligase. Component of the ribosome quality control complex (RQC), a ribosome-associated complex that mediates ubiquitination and extraction of incompletely synthesized nascent chains for proteasomal degradation.</text>
</comment>
<evidence type="ECO:0000256" key="14">
    <source>
        <dbReference type="ARBA" id="ARBA00032366"/>
    </source>
</evidence>
<evidence type="ECO:0000256" key="12">
    <source>
        <dbReference type="ARBA" id="ARBA00022786"/>
    </source>
</evidence>
<dbReference type="EC" id="2.3.2.27" evidence="5 16"/>
<dbReference type="InterPro" id="IPR013083">
    <property type="entry name" value="Znf_RING/FYVE/PHD"/>
</dbReference>
<evidence type="ECO:0000256" key="1">
    <source>
        <dbReference type="ARBA" id="ARBA00000900"/>
    </source>
</evidence>
<evidence type="ECO:0000313" key="19">
    <source>
        <dbReference type="EMBL" id="GBN46485.1"/>
    </source>
</evidence>
<dbReference type="AlphaFoldDB" id="A0A4Y2P3M0"/>
<comment type="catalytic activity">
    <reaction evidence="1 16">
        <text>S-ubiquitinyl-[E2 ubiquitin-conjugating enzyme]-L-cysteine + [acceptor protein]-L-lysine = [E2 ubiquitin-conjugating enzyme]-L-cysteine + N(6)-ubiquitinyl-[acceptor protein]-L-lysine.</text>
        <dbReference type="EC" id="2.3.2.27"/>
    </reaction>
</comment>
<keyword evidence="10" id="KW-0677">Repeat</keyword>
<evidence type="ECO:0000256" key="8">
    <source>
        <dbReference type="ARBA" id="ARBA00022679"/>
    </source>
</evidence>
<dbReference type="GO" id="GO:0005829">
    <property type="term" value="C:cytosol"/>
    <property type="evidence" value="ECO:0007669"/>
    <property type="project" value="UniProtKB-SubCell"/>
</dbReference>